<sequence>MGLNGKVCIITGGGSGIGKATALKMASEGAIVALLGRTLSKIDAVKTEIEASGGRAESYPIDVADKKSVDTIVPKLVKKYGAIDVLLNNAGHSSPHRRLLSTTPEEIEGVVESNLLGTIYCTQAVVPYMTEAGEGTIINVASMAGVNPSGLGGMIYSAVKAAVINFTGFLNSDLKNTGIRASVVIPGEVDTPILDKRPVPPSKDARSTMVTSEDTAEAITLIARLPIRTNIPELQIRPTYVRDTSGESELT</sequence>
<dbReference type="InterPro" id="IPR036291">
    <property type="entry name" value="NAD(P)-bd_dom_sf"/>
</dbReference>
<dbReference type="GO" id="GO:0016616">
    <property type="term" value="F:oxidoreductase activity, acting on the CH-OH group of donors, NAD or NADP as acceptor"/>
    <property type="evidence" value="ECO:0007669"/>
    <property type="project" value="TreeGrafter"/>
</dbReference>
<dbReference type="EMBL" id="UINC01008354">
    <property type="protein sequence ID" value="SVA37611.1"/>
    <property type="molecule type" value="Genomic_DNA"/>
</dbReference>
<protein>
    <recommendedName>
        <fullName evidence="3">3-oxoacyl-ACP reductase</fullName>
    </recommendedName>
</protein>
<gene>
    <name evidence="2" type="ORF">METZ01_LOCUS90465</name>
</gene>
<proteinExistence type="inferred from homology"/>
<dbReference type="Gene3D" id="3.40.50.720">
    <property type="entry name" value="NAD(P)-binding Rossmann-like Domain"/>
    <property type="match status" value="1"/>
</dbReference>
<dbReference type="CDD" id="cd05233">
    <property type="entry name" value="SDR_c"/>
    <property type="match status" value="1"/>
</dbReference>
<evidence type="ECO:0000256" key="1">
    <source>
        <dbReference type="ARBA" id="ARBA00006484"/>
    </source>
</evidence>
<evidence type="ECO:0008006" key="3">
    <source>
        <dbReference type="Google" id="ProtNLM"/>
    </source>
</evidence>
<evidence type="ECO:0000313" key="2">
    <source>
        <dbReference type="EMBL" id="SVA37611.1"/>
    </source>
</evidence>
<organism evidence="2">
    <name type="scientific">marine metagenome</name>
    <dbReference type="NCBI Taxonomy" id="408172"/>
    <lineage>
        <taxon>unclassified sequences</taxon>
        <taxon>metagenomes</taxon>
        <taxon>ecological metagenomes</taxon>
    </lineage>
</organism>
<reference evidence="2" key="1">
    <citation type="submission" date="2018-05" db="EMBL/GenBank/DDBJ databases">
        <authorList>
            <person name="Lanie J.A."/>
            <person name="Ng W.-L."/>
            <person name="Kazmierczak K.M."/>
            <person name="Andrzejewski T.M."/>
            <person name="Davidsen T.M."/>
            <person name="Wayne K.J."/>
            <person name="Tettelin H."/>
            <person name="Glass J.I."/>
            <person name="Rusch D."/>
            <person name="Podicherti R."/>
            <person name="Tsui H.-C.T."/>
            <person name="Winkler M.E."/>
        </authorList>
    </citation>
    <scope>NUCLEOTIDE SEQUENCE</scope>
</reference>
<name>A0A381VC85_9ZZZZ</name>
<dbReference type="InterPro" id="IPR002347">
    <property type="entry name" value="SDR_fam"/>
</dbReference>
<dbReference type="PRINTS" id="PR00081">
    <property type="entry name" value="GDHRDH"/>
</dbReference>
<comment type="similarity">
    <text evidence="1">Belongs to the short-chain dehydrogenases/reductases (SDR) family.</text>
</comment>
<dbReference type="Pfam" id="PF00106">
    <property type="entry name" value="adh_short"/>
    <property type="match status" value="1"/>
</dbReference>
<accession>A0A381VC85</accession>
<dbReference type="PRINTS" id="PR00080">
    <property type="entry name" value="SDRFAMILY"/>
</dbReference>
<dbReference type="AlphaFoldDB" id="A0A381VC85"/>
<dbReference type="PANTHER" id="PTHR42760">
    <property type="entry name" value="SHORT-CHAIN DEHYDROGENASES/REDUCTASES FAMILY MEMBER"/>
    <property type="match status" value="1"/>
</dbReference>
<dbReference type="SUPFAM" id="SSF51735">
    <property type="entry name" value="NAD(P)-binding Rossmann-fold domains"/>
    <property type="match status" value="1"/>
</dbReference>